<comment type="caution">
    <text evidence="3">The sequence shown here is derived from an EMBL/GenBank/DDBJ whole genome shotgun (WGS) entry which is preliminary data.</text>
</comment>
<keyword evidence="4" id="KW-1185">Reference proteome</keyword>
<dbReference type="OrthoDB" id="9799372at2"/>
<dbReference type="AlphaFoldDB" id="A0A5R9BB70"/>
<dbReference type="SMART" id="SM00226">
    <property type="entry name" value="LMWPc"/>
    <property type="match status" value="1"/>
</dbReference>
<organism evidence="3 4">
    <name type="scientific">Nesterenkonia salmonea</name>
    <dbReference type="NCBI Taxonomy" id="1804987"/>
    <lineage>
        <taxon>Bacteria</taxon>
        <taxon>Bacillati</taxon>
        <taxon>Actinomycetota</taxon>
        <taxon>Actinomycetes</taxon>
        <taxon>Micrococcales</taxon>
        <taxon>Micrococcaceae</taxon>
        <taxon>Nesterenkonia</taxon>
    </lineage>
</organism>
<dbReference type="EMBL" id="VAVZ01000017">
    <property type="protein sequence ID" value="TLP97472.1"/>
    <property type="molecule type" value="Genomic_DNA"/>
</dbReference>
<dbReference type="PANTHER" id="PTHR43428:SF1">
    <property type="entry name" value="ARSENATE REDUCTASE"/>
    <property type="match status" value="1"/>
</dbReference>
<dbReference type="Gene3D" id="3.40.50.2300">
    <property type="match status" value="1"/>
</dbReference>
<evidence type="ECO:0000313" key="3">
    <source>
        <dbReference type="EMBL" id="TLP97472.1"/>
    </source>
</evidence>
<dbReference type="SUPFAM" id="SSF52788">
    <property type="entry name" value="Phosphotyrosine protein phosphatases I"/>
    <property type="match status" value="1"/>
</dbReference>
<dbReference type="PANTHER" id="PTHR43428">
    <property type="entry name" value="ARSENATE REDUCTASE"/>
    <property type="match status" value="1"/>
</dbReference>
<dbReference type="InterPro" id="IPR023485">
    <property type="entry name" value="Ptyr_pPase"/>
</dbReference>
<proteinExistence type="predicted"/>
<keyword evidence="1" id="KW-0059">Arsenical resistance</keyword>
<protein>
    <submittedName>
        <fullName evidence="3">Low molecular weight phosphatase family protein</fullName>
    </submittedName>
</protein>
<evidence type="ECO:0000313" key="4">
    <source>
        <dbReference type="Proteomes" id="UP000310458"/>
    </source>
</evidence>
<evidence type="ECO:0000259" key="2">
    <source>
        <dbReference type="SMART" id="SM00226"/>
    </source>
</evidence>
<feature type="domain" description="Phosphotyrosine protein phosphatase I" evidence="2">
    <location>
        <begin position="6"/>
        <end position="139"/>
    </location>
</feature>
<name>A0A5R9BB70_9MICC</name>
<dbReference type="Proteomes" id="UP000310458">
    <property type="component" value="Unassembled WGS sequence"/>
</dbReference>
<sequence length="140" mass="14753">MSVPSSGVLFVCVKNGGKSQMAAGLLRKELQEAGKLDAVTVTSVGTQAGKQVNPLSAAVLSDVGVDISDQSPTQLTEEAMRSAGHVIVIGAEAQVPGLDGVTVERWETVEPSEQGVEGHERMVMIREDLSARIRELASRL</sequence>
<dbReference type="InterPro" id="IPR036196">
    <property type="entry name" value="Ptyr_pPase_sf"/>
</dbReference>
<evidence type="ECO:0000256" key="1">
    <source>
        <dbReference type="ARBA" id="ARBA00022849"/>
    </source>
</evidence>
<dbReference type="GO" id="GO:0046685">
    <property type="term" value="P:response to arsenic-containing substance"/>
    <property type="evidence" value="ECO:0007669"/>
    <property type="project" value="UniProtKB-KW"/>
</dbReference>
<dbReference type="Pfam" id="PF01451">
    <property type="entry name" value="LMWPc"/>
    <property type="match status" value="1"/>
</dbReference>
<gene>
    <name evidence="3" type="ORF">FEF26_07550</name>
</gene>
<accession>A0A5R9BB70</accession>
<reference evidence="3 4" key="1">
    <citation type="submission" date="2019-05" db="EMBL/GenBank/DDBJ databases">
        <title>Nesterenkonia sp. GY074 isolated from the Southern Atlantic Ocean.</title>
        <authorList>
            <person name="Zhang G."/>
        </authorList>
    </citation>
    <scope>NUCLEOTIDE SEQUENCE [LARGE SCALE GENOMIC DNA]</scope>
    <source>
        <strain evidence="3 4">GY074</strain>
    </source>
</reference>